<reference evidence="14 15" key="1">
    <citation type="journal article" date="2020" name="ISME J.">
        <title>Uncovering the hidden diversity of litter-decomposition mechanisms in mushroom-forming fungi.</title>
        <authorList>
            <person name="Floudas D."/>
            <person name="Bentzer J."/>
            <person name="Ahren D."/>
            <person name="Johansson T."/>
            <person name="Persson P."/>
            <person name="Tunlid A."/>
        </authorList>
    </citation>
    <scope>NUCLEOTIDE SEQUENCE [LARGE SCALE GENOMIC DNA]</scope>
    <source>
        <strain evidence="14 15">CBS 146.42</strain>
    </source>
</reference>
<protein>
    <submittedName>
        <fullName evidence="14">Uncharacterized protein</fullName>
    </submittedName>
</protein>
<feature type="compositionally biased region" description="Polar residues" evidence="10">
    <location>
        <begin position="135"/>
        <end position="148"/>
    </location>
</feature>
<feature type="compositionally biased region" description="Polar residues" evidence="10">
    <location>
        <begin position="966"/>
        <end position="977"/>
    </location>
</feature>
<dbReference type="InterPro" id="IPR001715">
    <property type="entry name" value="CH_dom"/>
</dbReference>
<feature type="compositionally biased region" description="Polar residues" evidence="10">
    <location>
        <begin position="598"/>
        <end position="616"/>
    </location>
</feature>
<dbReference type="InterPro" id="IPR011009">
    <property type="entry name" value="Kinase-like_dom_sf"/>
</dbReference>
<feature type="binding site" evidence="9">
    <location>
        <position position="1557"/>
    </location>
    <ligand>
        <name>ATP</name>
        <dbReference type="ChEBI" id="CHEBI:30616"/>
    </ligand>
</feature>
<dbReference type="Pfam" id="PF00069">
    <property type="entry name" value="Pkinase"/>
    <property type="match status" value="1"/>
</dbReference>
<dbReference type="PANTHER" id="PTHR11584:SF369">
    <property type="entry name" value="MITOGEN-ACTIVATED PROTEIN KINASE KINASE KINASE 19-RELATED"/>
    <property type="match status" value="1"/>
</dbReference>
<feature type="domain" description="Calponin-homology (CH)" evidence="12">
    <location>
        <begin position="428"/>
        <end position="551"/>
    </location>
</feature>
<feature type="region of interest" description="Disordered" evidence="10">
    <location>
        <begin position="1124"/>
        <end position="1423"/>
    </location>
</feature>
<feature type="compositionally biased region" description="Basic and acidic residues" evidence="10">
    <location>
        <begin position="212"/>
        <end position="221"/>
    </location>
</feature>
<feature type="region of interest" description="Disordered" evidence="10">
    <location>
        <begin position="559"/>
        <end position="620"/>
    </location>
</feature>
<evidence type="ECO:0000256" key="4">
    <source>
        <dbReference type="ARBA" id="ARBA00022723"/>
    </source>
</evidence>
<feature type="domain" description="Phorbol-ester/DAG-type" evidence="13">
    <location>
        <begin position="1871"/>
        <end position="1918"/>
    </location>
</feature>
<evidence type="ECO:0000256" key="10">
    <source>
        <dbReference type="SAM" id="MobiDB-lite"/>
    </source>
</evidence>
<evidence type="ECO:0000256" key="6">
    <source>
        <dbReference type="ARBA" id="ARBA00022777"/>
    </source>
</evidence>
<evidence type="ECO:0000256" key="9">
    <source>
        <dbReference type="PROSITE-ProRule" id="PRU10141"/>
    </source>
</evidence>
<dbReference type="PANTHER" id="PTHR11584">
    <property type="entry name" value="SERINE/THREONINE PROTEIN KINASE"/>
    <property type="match status" value="1"/>
</dbReference>
<feature type="compositionally biased region" description="Low complexity" evidence="10">
    <location>
        <begin position="1981"/>
        <end position="1994"/>
    </location>
</feature>
<feature type="region of interest" description="Disordered" evidence="10">
    <location>
        <begin position="937"/>
        <end position="1107"/>
    </location>
</feature>
<dbReference type="InterPro" id="IPR008271">
    <property type="entry name" value="Ser/Thr_kinase_AS"/>
</dbReference>
<feature type="compositionally biased region" description="Polar residues" evidence="10">
    <location>
        <begin position="260"/>
        <end position="280"/>
    </location>
</feature>
<name>A0A8H5LLV4_9AGAR</name>
<keyword evidence="6" id="KW-0418">Kinase</keyword>
<feature type="region of interest" description="Disordered" evidence="10">
    <location>
        <begin position="1"/>
        <end position="39"/>
    </location>
</feature>
<feature type="compositionally biased region" description="Basic residues" evidence="10">
    <location>
        <begin position="2056"/>
        <end position="2071"/>
    </location>
</feature>
<feature type="compositionally biased region" description="Low complexity" evidence="10">
    <location>
        <begin position="2142"/>
        <end position="2155"/>
    </location>
</feature>
<dbReference type="Gene3D" id="1.10.510.10">
    <property type="entry name" value="Transferase(Phosphotransferase) domain 1"/>
    <property type="match status" value="1"/>
</dbReference>
<feature type="compositionally biased region" description="Low complexity" evidence="10">
    <location>
        <begin position="829"/>
        <end position="851"/>
    </location>
</feature>
<dbReference type="SUPFAM" id="SSF56112">
    <property type="entry name" value="Protein kinase-like (PK-like)"/>
    <property type="match status" value="1"/>
</dbReference>
<dbReference type="PROSITE" id="PS00108">
    <property type="entry name" value="PROTEIN_KINASE_ST"/>
    <property type="match status" value="1"/>
</dbReference>
<dbReference type="SMART" id="SM00220">
    <property type="entry name" value="S_TKc"/>
    <property type="match status" value="1"/>
</dbReference>
<dbReference type="OrthoDB" id="8693905at2759"/>
<feature type="compositionally biased region" description="Low complexity" evidence="10">
    <location>
        <begin position="709"/>
        <end position="721"/>
    </location>
</feature>
<evidence type="ECO:0000259" key="12">
    <source>
        <dbReference type="PROSITE" id="PS50021"/>
    </source>
</evidence>
<feature type="compositionally biased region" description="Low complexity" evidence="10">
    <location>
        <begin position="1277"/>
        <end position="1291"/>
    </location>
</feature>
<organism evidence="14 15">
    <name type="scientific">Leucocoprinus leucothites</name>
    <dbReference type="NCBI Taxonomy" id="201217"/>
    <lineage>
        <taxon>Eukaryota</taxon>
        <taxon>Fungi</taxon>
        <taxon>Dikarya</taxon>
        <taxon>Basidiomycota</taxon>
        <taxon>Agaricomycotina</taxon>
        <taxon>Agaricomycetes</taxon>
        <taxon>Agaricomycetidae</taxon>
        <taxon>Agaricales</taxon>
        <taxon>Agaricineae</taxon>
        <taxon>Agaricaceae</taxon>
        <taxon>Leucocoprinus</taxon>
    </lineage>
</organism>
<gene>
    <name evidence="14" type="ORF">D9756_002356</name>
</gene>
<comment type="similarity">
    <text evidence="1">Belongs to the protein kinase superfamily. STE Ser/Thr protein kinase family. MAP kinase kinase kinase subfamily.</text>
</comment>
<feature type="compositionally biased region" description="Basic and acidic residues" evidence="10">
    <location>
        <begin position="1070"/>
        <end position="1090"/>
    </location>
</feature>
<evidence type="ECO:0000259" key="11">
    <source>
        <dbReference type="PROSITE" id="PS50011"/>
    </source>
</evidence>
<dbReference type="CDD" id="cd06627">
    <property type="entry name" value="STKc_Cdc7_like"/>
    <property type="match status" value="1"/>
</dbReference>
<dbReference type="GO" id="GO:0004674">
    <property type="term" value="F:protein serine/threonine kinase activity"/>
    <property type="evidence" value="ECO:0007669"/>
    <property type="project" value="UniProtKB-KW"/>
</dbReference>
<feature type="region of interest" description="Disordered" evidence="10">
    <location>
        <begin position="99"/>
        <end position="355"/>
    </location>
</feature>
<accession>A0A8H5LLV4</accession>
<dbReference type="PRINTS" id="PR00109">
    <property type="entry name" value="TYRKINASE"/>
</dbReference>
<feature type="compositionally biased region" description="Low complexity" evidence="10">
    <location>
        <begin position="1230"/>
        <end position="1245"/>
    </location>
</feature>
<dbReference type="CDD" id="cd00014">
    <property type="entry name" value="CH_SF"/>
    <property type="match status" value="1"/>
</dbReference>
<dbReference type="InterPro" id="IPR001245">
    <property type="entry name" value="Ser-Thr/Tyr_kinase_cat_dom"/>
</dbReference>
<feature type="compositionally biased region" description="Low complexity" evidence="10">
    <location>
        <begin position="648"/>
        <end position="660"/>
    </location>
</feature>
<feature type="region of interest" description="Disordered" evidence="10">
    <location>
        <begin position="1429"/>
        <end position="1448"/>
    </location>
</feature>
<feature type="domain" description="Protein kinase" evidence="11">
    <location>
        <begin position="1528"/>
        <end position="1782"/>
    </location>
</feature>
<feature type="compositionally biased region" description="Low complexity" evidence="10">
    <location>
        <begin position="2107"/>
        <end position="2122"/>
    </location>
</feature>
<dbReference type="InterPro" id="IPR017441">
    <property type="entry name" value="Protein_kinase_ATP_BS"/>
</dbReference>
<feature type="compositionally biased region" description="Acidic residues" evidence="10">
    <location>
        <begin position="727"/>
        <end position="748"/>
    </location>
</feature>
<dbReference type="InterPro" id="IPR036872">
    <property type="entry name" value="CH_dom_sf"/>
</dbReference>
<feature type="compositionally biased region" description="Low complexity" evidence="10">
    <location>
        <begin position="149"/>
        <end position="170"/>
    </location>
</feature>
<keyword evidence="5 9" id="KW-0547">Nucleotide-binding</keyword>
<dbReference type="GO" id="GO:0005524">
    <property type="term" value="F:ATP binding"/>
    <property type="evidence" value="ECO:0007669"/>
    <property type="project" value="UniProtKB-UniRule"/>
</dbReference>
<dbReference type="InterPro" id="IPR046349">
    <property type="entry name" value="C1-like_sf"/>
</dbReference>
<dbReference type="InterPro" id="IPR000719">
    <property type="entry name" value="Prot_kinase_dom"/>
</dbReference>
<feature type="compositionally biased region" description="Basic and acidic residues" evidence="10">
    <location>
        <begin position="2035"/>
        <end position="2055"/>
    </location>
</feature>
<dbReference type="Gene3D" id="3.30.60.20">
    <property type="match status" value="1"/>
</dbReference>
<proteinExistence type="inferred from homology"/>
<evidence type="ECO:0000256" key="7">
    <source>
        <dbReference type="ARBA" id="ARBA00022833"/>
    </source>
</evidence>
<comment type="caution">
    <text evidence="14">The sequence shown here is derived from an EMBL/GenBank/DDBJ whole genome shotgun (WGS) entry which is preliminary data.</text>
</comment>
<feature type="compositionally biased region" description="Polar residues" evidence="10">
    <location>
        <begin position="1199"/>
        <end position="1220"/>
    </location>
</feature>
<feature type="compositionally biased region" description="Polar residues" evidence="10">
    <location>
        <begin position="1173"/>
        <end position="1183"/>
    </location>
</feature>
<dbReference type="Pfam" id="PF00307">
    <property type="entry name" value="CH"/>
    <property type="match status" value="1"/>
</dbReference>
<evidence type="ECO:0000256" key="5">
    <source>
        <dbReference type="ARBA" id="ARBA00022741"/>
    </source>
</evidence>
<evidence type="ECO:0000313" key="14">
    <source>
        <dbReference type="EMBL" id="KAF5361884.1"/>
    </source>
</evidence>
<feature type="compositionally biased region" description="Basic and acidic residues" evidence="10">
    <location>
        <begin position="298"/>
        <end position="327"/>
    </location>
</feature>
<feature type="compositionally biased region" description="Basic and acidic residues" evidence="10">
    <location>
        <begin position="1330"/>
        <end position="1342"/>
    </location>
</feature>
<feature type="compositionally biased region" description="Gly residues" evidence="10">
    <location>
        <begin position="946"/>
        <end position="957"/>
    </location>
</feature>
<feature type="compositionally biased region" description="Polar residues" evidence="10">
    <location>
        <begin position="17"/>
        <end position="39"/>
    </location>
</feature>
<dbReference type="Proteomes" id="UP000559027">
    <property type="component" value="Unassembled WGS sequence"/>
</dbReference>
<dbReference type="EMBL" id="JAACJO010000002">
    <property type="protein sequence ID" value="KAF5361884.1"/>
    <property type="molecule type" value="Genomic_DNA"/>
</dbReference>
<feature type="compositionally biased region" description="Polar residues" evidence="10">
    <location>
        <begin position="346"/>
        <end position="355"/>
    </location>
</feature>
<feature type="compositionally biased region" description="Low complexity" evidence="10">
    <location>
        <begin position="571"/>
        <end position="597"/>
    </location>
</feature>
<dbReference type="PROSITE" id="PS50011">
    <property type="entry name" value="PROTEIN_KINASE_DOM"/>
    <property type="match status" value="1"/>
</dbReference>
<keyword evidence="8 9" id="KW-0067">ATP-binding</keyword>
<keyword evidence="15" id="KW-1185">Reference proteome</keyword>
<feature type="compositionally biased region" description="Low complexity" evidence="10">
    <location>
        <begin position="1401"/>
        <end position="1413"/>
    </location>
</feature>
<evidence type="ECO:0000256" key="1">
    <source>
        <dbReference type="ARBA" id="ARBA00006529"/>
    </source>
</evidence>
<feature type="region of interest" description="Disordered" evidence="10">
    <location>
        <begin position="637"/>
        <end position="859"/>
    </location>
</feature>
<keyword evidence="3" id="KW-0808">Transferase</keyword>
<keyword evidence="7" id="KW-0862">Zinc</keyword>
<feature type="compositionally biased region" description="Polar residues" evidence="10">
    <location>
        <begin position="1126"/>
        <end position="1136"/>
    </location>
</feature>
<dbReference type="SMART" id="SM00109">
    <property type="entry name" value="C1"/>
    <property type="match status" value="1"/>
</dbReference>
<feature type="compositionally biased region" description="Polar residues" evidence="10">
    <location>
        <begin position="2157"/>
        <end position="2174"/>
    </location>
</feature>
<feature type="region of interest" description="Disordered" evidence="10">
    <location>
        <begin position="2012"/>
        <end position="2205"/>
    </location>
</feature>
<feature type="compositionally biased region" description="Polar residues" evidence="10">
    <location>
        <begin position="2012"/>
        <end position="2034"/>
    </location>
</feature>
<dbReference type="Pfam" id="PF00130">
    <property type="entry name" value="C1_1"/>
    <property type="match status" value="1"/>
</dbReference>
<dbReference type="GO" id="GO:0046872">
    <property type="term" value="F:metal ion binding"/>
    <property type="evidence" value="ECO:0007669"/>
    <property type="project" value="UniProtKB-KW"/>
</dbReference>
<evidence type="ECO:0000313" key="15">
    <source>
        <dbReference type="Proteomes" id="UP000559027"/>
    </source>
</evidence>
<dbReference type="PROSITE" id="PS50081">
    <property type="entry name" value="ZF_DAG_PE_2"/>
    <property type="match status" value="1"/>
</dbReference>
<keyword evidence="4" id="KW-0479">Metal-binding</keyword>
<dbReference type="CDD" id="cd00029">
    <property type="entry name" value="C1"/>
    <property type="match status" value="1"/>
</dbReference>
<dbReference type="PROSITE" id="PS00479">
    <property type="entry name" value="ZF_DAG_PE_1"/>
    <property type="match status" value="1"/>
</dbReference>
<dbReference type="PROSITE" id="PS00107">
    <property type="entry name" value="PROTEIN_KINASE_ATP"/>
    <property type="match status" value="1"/>
</dbReference>
<dbReference type="Gene3D" id="1.10.418.10">
    <property type="entry name" value="Calponin-like domain"/>
    <property type="match status" value="1"/>
</dbReference>
<feature type="region of interest" description="Disordered" evidence="10">
    <location>
        <begin position="1966"/>
        <end position="1994"/>
    </location>
</feature>
<sequence>MAAAAAVDNMTSHRRINTNVVPPIASSSRSPPLVQDASSSSAFNRLASLGQSIRTATRSKKIPAPEADDFATLTAKTVKGKGKEKAAVDEPKEKTNMFGKLGSKVTFRRTRRESLTSPPPPTVRTQIVGSLRGASISSPALHLSSQALPSPKSRPSVPASSSSGADALASPTRNRRASLQQPGSEISPPAPLLASRRDRHRATKSNPPDLVHTSRDTRPSLDMDSPPDTPTPSPRRGRVTHAPTIRPTAARPTSPLRARSPTQPRVITPTSHRGLVSSSVAHLPPPGSSPTITPPRRSSLDAARRSIDSVRRPSVDAPRRVSGEIPRRTSPVDYRNDSPTPIRRATSPNQKSYAQNRHYNISSASLISPSSPLPSAPYSPENREQLRKAASMLCKEMIRPPPHLSNKSEPWAEVERRMQGLARLERIWGMSSTVGSGSNLNLANSGSGGIGMTSSTIVSPSGEERERRAFCEALRDGFVLCQLMNKLRSGNAVRPDPREEGNKNVTRFLAACASYGLQNEDLFQLEDLTEPTSDSLARVAHTIITLIQFVETPAPSRIKWIKPPQSHHTDSSALSPPSSTSTTAAASPSGNSPTSGSKFNANSRTKSPTAIKSTMTPVPVGKTAATAGPYMKGSFGRASASVPNLATPPLSMSPPSNSPNQLTTSPVRKRYSPPAGLPPLKSDSSEEGHGIAVSTPRMSSKKLGGSAGNGSAVRVRGGVSRSRVEVNDEDVTSSTVEDEVTEEQDDDVEGKGGTIVEVRRERAGLVPQLLRPPPPPAKSPLRAHAQPVKRNNRVQNVDDGGISAWARGATSPPPSSPKDGIPSSPSRISTTYNRTPTSTSTAASSSAATSSPQPRHISGLGLSRVNSMAAESTRASIGNASFLEPSSPIGVSPSNEYHHYPFRHNYAQHQNQRESVASSAAATDTTAITRVSSILDNTQYGHSPSGAGGSGGGGGGNPASKFGTIRTVTTDLTSDSMMASPAVEGDEEERVKLKDVFGGGNGSDGSGMTAMMKNQASPPAPPPKVLTRDRERRPSANHAPHSGHAIDLTRVAEEEMDESSSSGGGRRKGRDRERALEREREGDEKGKARAEASLPKPTTDTKIRAVHLHKAKWPDDFVDVFHMQLRNPSPTPSSTVDPEERQQPSPSSSSPSPIPLPSIRTSSPAFRTHHDINNTNSPMSRSISPPRKLAIVGRRAGEESSSLAPRRPSQFSTRHYSATSVDHHHHHTASGLSSSPGTTTSGLLPKLSRRDASPDSALGGSSSGNGRMMIRRTSNKSPLPALGSPSSGYPGHRAGSSLSVHARGSNDRERDAAGTPDSDASGGMMASGETIRDLNAREERRGSGGSGGSGSSGAVRGEGRRRETPVPVPFPRAVSGEQSGTPSPRMEVSPISMASSGGGANTSTATNTSNASNEKQPRPVRGRFQSELINASSSRVKARPTSYDELGTRPSRMRFESMVNLGRADSAMASASDLMARDRDRDSMDGSAVRKALVVKEEGKPPTHFINHSWPILNPLSLLSSFPSILALQLGNCIGKGQFGSVYRALNLNTGQMVAVKRIRLEGLKEDEISTLMREVDLVKSLSHPGIVKYEGMARDEDTLSIVLEYAENGSLAHTLRAFGKLNEKLVASYVVKILEGLHYLHRSDVVHCDLKAANILTTKNGNVKLSDFGVSLNLRAMERQSQNDVAGTPNWMAPEVIELKGASTKSDVWSLGCTVVELLTGKPPYSDISNSMTVMFRIVEDDIPPIPEGCSEMLQDFLEQCFQKDPSERPNAEMLCEHPWLKNHWGALQDLRPQDSIPFLRRVSTEIQKSSEMVRYLSKLPDSPTASEFPFLRDAAGSPPPISPSSPVGRRTSNTSIRPVPLDPEHSPGEHSFVKTTFSKPVPCRVCLENVKKAAVLCSKCSLISHSKCAPNAPPTCDFRSQLLLYAHYAEQGNPHSLYANPLYEHPEIPRAPAAMSDVPYIAHHTPRTSVDTPPPPPQSTHHPAPSHASSPPTAFKFMAALGFKHSRSSLTSSDVNLAPNTPASDPDLSNSRSAKDSTAADKPSDLHFDERTPIPRRRPTGVLRKRSKERPRSYTSTSTGLSSLRSAATAAESLNSNGPPEAGRLSQLSNVVNVGNSSSQERNGGAISKEQGRGKKKSVSVKVPAVPPSAVASDQEVNTNDFAELSTSSSILPGSFSWDPSHRRTRTKRDSKDPKQQGNCIVQ</sequence>
<dbReference type="SUPFAM" id="SSF57889">
    <property type="entry name" value="Cysteine-rich domain"/>
    <property type="match status" value="1"/>
</dbReference>
<feature type="compositionally biased region" description="Low complexity" evidence="10">
    <location>
        <begin position="2075"/>
        <end position="2096"/>
    </location>
</feature>
<dbReference type="PROSITE" id="PS50021">
    <property type="entry name" value="CH"/>
    <property type="match status" value="1"/>
</dbReference>
<evidence type="ECO:0000256" key="3">
    <source>
        <dbReference type="ARBA" id="ARBA00022679"/>
    </source>
</evidence>
<evidence type="ECO:0000256" key="8">
    <source>
        <dbReference type="ARBA" id="ARBA00022840"/>
    </source>
</evidence>
<dbReference type="SUPFAM" id="SSF47576">
    <property type="entry name" value="Calponin-homology domain, CH-domain"/>
    <property type="match status" value="1"/>
</dbReference>
<feature type="compositionally biased region" description="Basic and acidic residues" evidence="10">
    <location>
        <begin position="1864"/>
        <end position="1873"/>
    </location>
</feature>
<dbReference type="InterPro" id="IPR002219">
    <property type="entry name" value="PKC_DAG/PE"/>
</dbReference>
<evidence type="ECO:0000259" key="13">
    <source>
        <dbReference type="PROSITE" id="PS50081"/>
    </source>
</evidence>
<feature type="region of interest" description="Disordered" evidence="10">
    <location>
        <begin position="1829"/>
        <end position="1873"/>
    </location>
</feature>
<feature type="compositionally biased region" description="Low complexity" evidence="10">
    <location>
        <begin position="1144"/>
        <end position="1164"/>
    </location>
</feature>
<evidence type="ECO:0000256" key="2">
    <source>
        <dbReference type="ARBA" id="ARBA00022527"/>
    </source>
</evidence>
<keyword evidence="2" id="KW-0723">Serine/threonine-protein kinase</keyword>